<dbReference type="OrthoDB" id="2861623at2759"/>
<dbReference type="Proteomes" id="UP000191672">
    <property type="component" value="Unassembled WGS sequence"/>
</dbReference>
<dbReference type="Gene3D" id="1.10.600.10">
    <property type="entry name" value="Farnesyl Diphosphate Synthase"/>
    <property type="match status" value="1"/>
</dbReference>
<accession>A0A1V6PXL2</accession>
<name>A0A1V6PXL2_9EURO</name>
<evidence type="ECO:0000313" key="2">
    <source>
        <dbReference type="Proteomes" id="UP000191672"/>
    </source>
</evidence>
<comment type="caution">
    <text evidence="1">The sequence shown here is derived from an EMBL/GenBank/DDBJ whole genome shotgun (WGS) entry which is preliminary data.</text>
</comment>
<reference evidence="2" key="1">
    <citation type="journal article" date="2017" name="Nat. Microbiol.">
        <title>Global analysis of biosynthetic gene clusters reveals vast potential of secondary metabolite production in Penicillium species.</title>
        <authorList>
            <person name="Nielsen J.C."/>
            <person name="Grijseels S."/>
            <person name="Prigent S."/>
            <person name="Ji B."/>
            <person name="Dainat J."/>
            <person name="Nielsen K.F."/>
            <person name="Frisvad J.C."/>
            <person name="Workman M."/>
            <person name="Nielsen J."/>
        </authorList>
    </citation>
    <scope>NUCLEOTIDE SEQUENCE [LARGE SCALE GENOMIC DNA]</scope>
    <source>
        <strain evidence="2">IBT 31811</strain>
    </source>
</reference>
<dbReference type="AlphaFoldDB" id="A0A1V6PXL2"/>
<dbReference type="SUPFAM" id="SSF48576">
    <property type="entry name" value="Terpenoid synthases"/>
    <property type="match status" value="1"/>
</dbReference>
<protein>
    <submittedName>
        <fullName evidence="1">Uncharacterized protein</fullName>
    </submittedName>
</protein>
<organism evidence="1 2">
    <name type="scientific">Penicillium antarcticum</name>
    <dbReference type="NCBI Taxonomy" id="416450"/>
    <lineage>
        <taxon>Eukaryota</taxon>
        <taxon>Fungi</taxon>
        <taxon>Dikarya</taxon>
        <taxon>Ascomycota</taxon>
        <taxon>Pezizomycotina</taxon>
        <taxon>Eurotiomycetes</taxon>
        <taxon>Eurotiomycetidae</taxon>
        <taxon>Eurotiales</taxon>
        <taxon>Aspergillaceae</taxon>
        <taxon>Penicillium</taxon>
    </lineage>
</organism>
<dbReference type="InterPro" id="IPR008949">
    <property type="entry name" value="Isoprenoid_synthase_dom_sf"/>
</dbReference>
<gene>
    <name evidence="1" type="ORF">PENANT_c025G04283</name>
</gene>
<evidence type="ECO:0000313" key="1">
    <source>
        <dbReference type="EMBL" id="OQD81740.1"/>
    </source>
</evidence>
<sequence length="151" mass="17411">MTLCKEIPTLKPQYLKDIAPPYPYLLNEVAGWAFLFDDSFDLATVKPEEAAQTFDLYRNVTAGKQPEGEEPPLVAVWRRLLSRLDADSSENTRYRYREYWEWTNQATEREAQQRTNATFPELDEFIAGRRASGGCYQAFDWAEVAGGYELP</sequence>
<dbReference type="Pfam" id="PF19086">
    <property type="entry name" value="Terpene_syn_C_2"/>
    <property type="match status" value="1"/>
</dbReference>
<dbReference type="EMBL" id="MDYN01000025">
    <property type="protein sequence ID" value="OQD81740.1"/>
    <property type="molecule type" value="Genomic_DNA"/>
</dbReference>
<proteinExistence type="predicted"/>
<keyword evidence="2" id="KW-1185">Reference proteome</keyword>